<dbReference type="InterPro" id="IPR012337">
    <property type="entry name" value="RNaseH-like_sf"/>
</dbReference>
<feature type="domain" description="Transposase IS701-like DDE" evidence="1">
    <location>
        <begin position="20"/>
        <end position="238"/>
    </location>
</feature>
<evidence type="ECO:0000313" key="3">
    <source>
        <dbReference type="Proteomes" id="UP000075766"/>
    </source>
</evidence>
<dbReference type="Pfam" id="PF13546">
    <property type="entry name" value="DDE_5"/>
    <property type="match status" value="1"/>
</dbReference>
<dbReference type="SUPFAM" id="SSF53098">
    <property type="entry name" value="Ribonuclease H-like"/>
    <property type="match status" value="1"/>
</dbReference>
<comment type="caution">
    <text evidence="2">The sequence shown here is derived from an EMBL/GenBank/DDBJ whole genome shotgun (WGS) entry which is preliminary data.</text>
</comment>
<proteinExistence type="predicted"/>
<evidence type="ECO:0000313" key="2">
    <source>
        <dbReference type="EMBL" id="KXX66253.1"/>
    </source>
</evidence>
<reference evidence="2 3" key="1">
    <citation type="submission" date="2016-02" db="EMBL/GenBank/DDBJ databases">
        <title>Genome sequence of Marichromatium gracile YL-28, a purple sulfur bacterium.</title>
        <authorList>
            <person name="Zhao C."/>
            <person name="Hong X."/>
            <person name="Chen S."/>
            <person name="Yang S."/>
        </authorList>
    </citation>
    <scope>NUCLEOTIDE SEQUENCE [LARGE SCALE GENOMIC DNA]</scope>
    <source>
        <strain evidence="2 3">YL28</strain>
    </source>
</reference>
<evidence type="ECO:0000259" key="1">
    <source>
        <dbReference type="Pfam" id="PF13546"/>
    </source>
</evidence>
<organism evidence="2 3">
    <name type="scientific">Marichromatium gracile</name>
    <name type="common">Chromatium gracile</name>
    <dbReference type="NCBI Taxonomy" id="1048"/>
    <lineage>
        <taxon>Bacteria</taxon>
        <taxon>Pseudomonadati</taxon>
        <taxon>Pseudomonadota</taxon>
        <taxon>Gammaproteobacteria</taxon>
        <taxon>Chromatiales</taxon>
        <taxon>Chromatiaceae</taxon>
        <taxon>Marichromatium</taxon>
    </lineage>
</organism>
<protein>
    <submittedName>
        <fullName evidence="2">Transposase</fullName>
    </submittedName>
</protein>
<gene>
    <name evidence="2" type="ORF">AY586_05735</name>
</gene>
<sequence>MKYSEVSGWETELDRIHQRLAACFRRPEPRARARGYLQGLLTTVPRKNGWQLAETLGERRPDGVQRLLNTARWDAEAAREVLRAYVVEALGDAEAVLIVDETGFLKKGTHSVGVQRQYSGTAGRVENSQIGVFLCYASRHGAAFIDRALYLPKCWANDPARCAEAGVPEQARRFQTKPALARTMLERALDAGVPCGWVTGDAVYGKDRKLRLWLEAREQPFVLAVAGNEPVWFDGPQTHRVSALAKALPETAWQRHDVGAGSKGARTFEWAWVPLWRLQLSAEERAWGHWLVVRRNCNRPEERAYYIAFAPRAEATLERLAKVAGQRWAIEVGFELAKQQCGLDEYEVRRWPAWHRHITLVLLAHACLVVLQRRAQKGALSPGGSH</sequence>
<dbReference type="InterPro" id="IPR038721">
    <property type="entry name" value="IS701-like_DDE_dom"/>
</dbReference>
<keyword evidence="3" id="KW-1185">Reference proteome</keyword>
<accession>A0ABR5VKL0</accession>
<dbReference type="NCBIfam" id="NF033540">
    <property type="entry name" value="transpos_IS701"/>
    <property type="match status" value="1"/>
</dbReference>
<dbReference type="PANTHER" id="PTHR33627">
    <property type="entry name" value="TRANSPOSASE"/>
    <property type="match status" value="1"/>
</dbReference>
<dbReference type="RefSeq" id="WP_062271473.1">
    <property type="nucleotide sequence ID" value="NZ_LSYU01000002.1"/>
</dbReference>
<dbReference type="InterPro" id="IPR039365">
    <property type="entry name" value="IS701-like"/>
</dbReference>
<dbReference type="PANTHER" id="PTHR33627:SF1">
    <property type="entry name" value="TRANSPOSASE"/>
    <property type="match status" value="1"/>
</dbReference>
<dbReference type="Proteomes" id="UP000075766">
    <property type="component" value="Unassembled WGS sequence"/>
</dbReference>
<dbReference type="EMBL" id="LSYU01000002">
    <property type="protein sequence ID" value="KXX66253.1"/>
    <property type="molecule type" value="Genomic_DNA"/>
</dbReference>
<name>A0ABR5VKL0_MARGR</name>